<dbReference type="GO" id="GO:0004672">
    <property type="term" value="F:protein kinase activity"/>
    <property type="evidence" value="ECO:0007669"/>
    <property type="project" value="InterPro"/>
</dbReference>
<dbReference type="FunFam" id="1.10.510.10:FF:000480">
    <property type="entry name" value="Pollen receptor-like kinase 1"/>
    <property type="match status" value="1"/>
</dbReference>
<organism evidence="14 15">
    <name type="scientific">Rubroshorea leprosula</name>
    <dbReference type="NCBI Taxonomy" id="152421"/>
    <lineage>
        <taxon>Eukaryota</taxon>
        <taxon>Viridiplantae</taxon>
        <taxon>Streptophyta</taxon>
        <taxon>Embryophyta</taxon>
        <taxon>Tracheophyta</taxon>
        <taxon>Spermatophyta</taxon>
        <taxon>Magnoliopsida</taxon>
        <taxon>eudicotyledons</taxon>
        <taxon>Gunneridae</taxon>
        <taxon>Pentapetalae</taxon>
        <taxon>rosids</taxon>
        <taxon>malvids</taxon>
        <taxon>Malvales</taxon>
        <taxon>Dipterocarpaceae</taxon>
        <taxon>Rubroshorea</taxon>
    </lineage>
</organism>
<feature type="signal peptide" evidence="12">
    <location>
        <begin position="1"/>
        <end position="17"/>
    </location>
</feature>
<sequence length="816" mass="88603">MQRICLTIFLLAVLAFGQSDFEALLELKKGINQDPGKVLASWNSKSLKSDGCPQNWFGVTCTDGHVTAISLNDVGLVGNFSFPVIVGLQNLRNISISNNQLAGTISNIGSIQSLEFLDLSGNVFYGLVPSGIAKLKNLVLLNLSSNNFEGAIPTGFDSLDGLKYLDLRANGFSGDIMNFLSHLGGVGHVDLSSNQFSGSLDLELGSSSFISSIQYLNISYNSLVGELFAHAEMPFFDSLEVFDASNNKLEGTIPSFNFVVSLRTLRLGSNQLSGSLPEALLQESSMVLSELDLSLNQLEGPVGSITSATLMKLNLSSNKLSGSLPMVVGHCAIIDLSNNMLSGNLSRIQSWGNYVEVIQLSSNSLTGTLPNQTSQFLRLTTLKVSNNSLEGVLPAVLGTYPELKAIDLSLNHLTGFLLPSFFMSTKLTDLNLSGNNFTGPIPLQDIPSEGSTQNFSLVTLDLSYNSLSGHLPRGIGRFRNLVSLNLSNNKLEGSIPDNLSVELKGFNVSYNNLSAFTAEELSRAPAEVIGRSCHGILYKATLDSGHVLALKWLKEGIAKGKKEFAREVKKLGYIKHPNLVPLLGYYCGSRDHEKLVISNFINAECLTLYLQETEPRKLPPLSLDERLKIAMDVARCLNYLHNERAIPHGNLKSTNILLDTPDMAAVLSDYSLHRVLTPAGTAEQVLNAGALGYRPPEFASSSKPCPSLKSDVYAYGVILLELLTGKSPGEIVPLQLGVVELTEWVRLLAAENRSGECFDKVILTRQNEKQARKTLDAMLQVALRCILPAPERPDMKSVFEDLSSIVLQKVEGDEKL</sequence>
<keyword evidence="15" id="KW-1185">Reference proteome</keyword>
<keyword evidence="6" id="KW-0677">Repeat</keyword>
<dbReference type="FunFam" id="3.30.200.20:FF:000486">
    <property type="entry name" value="Leucine-rich repeat receptor-like protein kinase"/>
    <property type="match status" value="1"/>
</dbReference>
<keyword evidence="11" id="KW-0675">Receptor</keyword>
<evidence type="ECO:0000256" key="1">
    <source>
        <dbReference type="ARBA" id="ARBA00004167"/>
    </source>
</evidence>
<dbReference type="FunFam" id="3.80.10.10:FF:000400">
    <property type="entry name" value="Nuclear pore complex protein NUP107"/>
    <property type="match status" value="1"/>
</dbReference>
<dbReference type="SUPFAM" id="SSF56112">
    <property type="entry name" value="Protein kinase-like (PK-like)"/>
    <property type="match status" value="1"/>
</dbReference>
<dbReference type="GO" id="GO:0016020">
    <property type="term" value="C:membrane"/>
    <property type="evidence" value="ECO:0007669"/>
    <property type="project" value="UniProtKB-SubCell"/>
</dbReference>
<gene>
    <name evidence="14" type="ORF">SLEP1_g13748</name>
</gene>
<evidence type="ECO:0000256" key="4">
    <source>
        <dbReference type="ARBA" id="ARBA00022692"/>
    </source>
</evidence>
<evidence type="ECO:0000256" key="11">
    <source>
        <dbReference type="ARBA" id="ARBA00023170"/>
    </source>
</evidence>
<evidence type="ECO:0000313" key="15">
    <source>
        <dbReference type="Proteomes" id="UP001054252"/>
    </source>
</evidence>
<comment type="subcellular location">
    <subcellularLocation>
        <location evidence="1">Membrane</location>
        <topology evidence="1">Single-pass membrane protein</topology>
    </subcellularLocation>
</comment>
<keyword evidence="2" id="KW-0597">Phosphoprotein</keyword>
<reference evidence="14 15" key="1">
    <citation type="journal article" date="2021" name="Commun. Biol.">
        <title>The genome of Shorea leprosula (Dipterocarpaceae) highlights the ecological relevance of drought in aseasonal tropical rainforests.</title>
        <authorList>
            <person name="Ng K.K.S."/>
            <person name="Kobayashi M.J."/>
            <person name="Fawcett J.A."/>
            <person name="Hatakeyama M."/>
            <person name="Paape T."/>
            <person name="Ng C.H."/>
            <person name="Ang C.C."/>
            <person name="Tnah L.H."/>
            <person name="Lee C.T."/>
            <person name="Nishiyama T."/>
            <person name="Sese J."/>
            <person name="O'Brien M.J."/>
            <person name="Copetti D."/>
            <person name="Mohd Noor M.I."/>
            <person name="Ong R.C."/>
            <person name="Putra M."/>
            <person name="Sireger I.Z."/>
            <person name="Indrioko S."/>
            <person name="Kosugi Y."/>
            <person name="Izuno A."/>
            <person name="Isagi Y."/>
            <person name="Lee S.L."/>
            <person name="Shimizu K.K."/>
        </authorList>
    </citation>
    <scope>NUCLEOTIDE SEQUENCE [LARGE SCALE GENOMIC DNA]</scope>
    <source>
        <strain evidence="14">214</strain>
    </source>
</reference>
<evidence type="ECO:0000256" key="6">
    <source>
        <dbReference type="ARBA" id="ARBA00022737"/>
    </source>
</evidence>
<dbReference type="GO" id="GO:0009653">
    <property type="term" value="P:anatomical structure morphogenesis"/>
    <property type="evidence" value="ECO:0007669"/>
    <property type="project" value="UniProtKB-ARBA"/>
</dbReference>
<dbReference type="SMART" id="SM00369">
    <property type="entry name" value="LRR_TYP"/>
    <property type="match status" value="5"/>
</dbReference>
<dbReference type="FunFam" id="3.80.10.10:FF:000095">
    <property type="entry name" value="LRR receptor-like serine/threonine-protein kinase GSO1"/>
    <property type="match status" value="1"/>
</dbReference>
<dbReference type="PANTHER" id="PTHR48003:SF3">
    <property type="entry name" value="LEUCINE-RICH REPEAT PROTEIN KINASE FAMILY PROTEIN"/>
    <property type="match status" value="1"/>
</dbReference>
<dbReference type="Pfam" id="PF07714">
    <property type="entry name" value="PK_Tyr_Ser-Thr"/>
    <property type="match status" value="1"/>
</dbReference>
<evidence type="ECO:0000256" key="12">
    <source>
        <dbReference type="SAM" id="SignalP"/>
    </source>
</evidence>
<dbReference type="Gene3D" id="1.10.510.10">
    <property type="entry name" value="Transferase(Phosphotransferase) domain 1"/>
    <property type="match status" value="1"/>
</dbReference>
<dbReference type="PROSITE" id="PS50011">
    <property type="entry name" value="PROTEIN_KINASE_DOM"/>
    <property type="match status" value="1"/>
</dbReference>
<evidence type="ECO:0000256" key="9">
    <source>
        <dbReference type="ARBA" id="ARBA00022989"/>
    </source>
</evidence>
<evidence type="ECO:0000313" key="14">
    <source>
        <dbReference type="EMBL" id="GKV01171.1"/>
    </source>
</evidence>
<dbReference type="Gene3D" id="3.30.200.20">
    <property type="entry name" value="Phosphorylase Kinase, domain 1"/>
    <property type="match status" value="1"/>
</dbReference>
<dbReference type="InterPro" id="IPR011009">
    <property type="entry name" value="Kinase-like_dom_sf"/>
</dbReference>
<evidence type="ECO:0000256" key="8">
    <source>
        <dbReference type="ARBA" id="ARBA00022840"/>
    </source>
</evidence>
<evidence type="ECO:0000256" key="10">
    <source>
        <dbReference type="ARBA" id="ARBA00023136"/>
    </source>
</evidence>
<keyword evidence="10" id="KW-0472">Membrane</keyword>
<keyword evidence="4" id="KW-0812">Transmembrane</keyword>
<keyword evidence="5 12" id="KW-0732">Signal</keyword>
<feature type="chain" id="PRO_5043674822" description="Protein kinase domain-containing protein" evidence="12">
    <location>
        <begin position="18"/>
        <end position="816"/>
    </location>
</feature>
<dbReference type="GO" id="GO:0005524">
    <property type="term" value="F:ATP binding"/>
    <property type="evidence" value="ECO:0007669"/>
    <property type="project" value="UniProtKB-KW"/>
</dbReference>
<dbReference type="SUPFAM" id="SSF52058">
    <property type="entry name" value="L domain-like"/>
    <property type="match status" value="1"/>
</dbReference>
<evidence type="ECO:0000256" key="5">
    <source>
        <dbReference type="ARBA" id="ARBA00022729"/>
    </source>
</evidence>
<dbReference type="Pfam" id="PF08263">
    <property type="entry name" value="LRRNT_2"/>
    <property type="match status" value="1"/>
</dbReference>
<evidence type="ECO:0000256" key="3">
    <source>
        <dbReference type="ARBA" id="ARBA00022614"/>
    </source>
</evidence>
<dbReference type="InterPro" id="IPR000719">
    <property type="entry name" value="Prot_kinase_dom"/>
</dbReference>
<dbReference type="InterPro" id="IPR013210">
    <property type="entry name" value="LRR_N_plant-typ"/>
</dbReference>
<keyword evidence="3" id="KW-0433">Leucine-rich repeat</keyword>
<dbReference type="InterPro" id="IPR003591">
    <property type="entry name" value="Leu-rich_rpt_typical-subtyp"/>
</dbReference>
<dbReference type="EMBL" id="BPVZ01000016">
    <property type="protein sequence ID" value="GKV01171.1"/>
    <property type="molecule type" value="Genomic_DNA"/>
</dbReference>
<dbReference type="PANTHER" id="PTHR48003">
    <property type="entry name" value="OS07G0626500 PROTEIN"/>
    <property type="match status" value="1"/>
</dbReference>
<accession>A0AAV5IRD5</accession>
<dbReference type="Pfam" id="PF13855">
    <property type="entry name" value="LRR_8"/>
    <property type="match status" value="2"/>
</dbReference>
<keyword evidence="9" id="KW-1133">Transmembrane helix</keyword>
<dbReference type="Pfam" id="PF00560">
    <property type="entry name" value="LRR_1"/>
    <property type="match status" value="4"/>
</dbReference>
<name>A0AAV5IRD5_9ROSI</name>
<proteinExistence type="predicted"/>
<keyword evidence="8" id="KW-0067">ATP-binding</keyword>
<dbReference type="InterPro" id="IPR001611">
    <property type="entry name" value="Leu-rich_rpt"/>
</dbReference>
<evidence type="ECO:0000259" key="13">
    <source>
        <dbReference type="PROSITE" id="PS50011"/>
    </source>
</evidence>
<evidence type="ECO:0000256" key="7">
    <source>
        <dbReference type="ARBA" id="ARBA00022741"/>
    </source>
</evidence>
<dbReference type="InterPro" id="IPR053059">
    <property type="entry name" value="Inactive_SerThr-Kinase_ABA"/>
</dbReference>
<protein>
    <recommendedName>
        <fullName evidence="13">Protein kinase domain-containing protein</fullName>
    </recommendedName>
</protein>
<keyword evidence="7" id="KW-0547">Nucleotide-binding</keyword>
<dbReference type="PROSITE" id="PS51450">
    <property type="entry name" value="LRR"/>
    <property type="match status" value="1"/>
</dbReference>
<dbReference type="Gene3D" id="3.80.10.10">
    <property type="entry name" value="Ribonuclease Inhibitor"/>
    <property type="match status" value="3"/>
</dbReference>
<comment type="caution">
    <text evidence="14">The sequence shown here is derived from an EMBL/GenBank/DDBJ whole genome shotgun (WGS) entry which is preliminary data.</text>
</comment>
<dbReference type="GO" id="GO:0099402">
    <property type="term" value="P:plant organ development"/>
    <property type="evidence" value="ECO:0007669"/>
    <property type="project" value="UniProtKB-ARBA"/>
</dbReference>
<dbReference type="SUPFAM" id="SSF52047">
    <property type="entry name" value="RNI-like"/>
    <property type="match status" value="1"/>
</dbReference>
<dbReference type="InterPro" id="IPR032675">
    <property type="entry name" value="LRR_dom_sf"/>
</dbReference>
<evidence type="ECO:0000256" key="2">
    <source>
        <dbReference type="ARBA" id="ARBA00022553"/>
    </source>
</evidence>
<dbReference type="AlphaFoldDB" id="A0AAV5IRD5"/>
<dbReference type="Proteomes" id="UP001054252">
    <property type="component" value="Unassembled WGS sequence"/>
</dbReference>
<feature type="domain" description="Protein kinase" evidence="13">
    <location>
        <begin position="523"/>
        <end position="807"/>
    </location>
</feature>
<dbReference type="InterPro" id="IPR001245">
    <property type="entry name" value="Ser-Thr/Tyr_kinase_cat_dom"/>
</dbReference>